<dbReference type="Gene3D" id="3.50.50.60">
    <property type="entry name" value="FAD/NAD(P)-binding domain"/>
    <property type="match status" value="2"/>
</dbReference>
<protein>
    <submittedName>
        <fullName evidence="8">Dihydrolipoamide dehydrogenase</fullName>
    </submittedName>
</protein>
<evidence type="ECO:0000256" key="5">
    <source>
        <dbReference type="ARBA" id="ARBA00023002"/>
    </source>
</evidence>
<evidence type="ECO:0000256" key="3">
    <source>
        <dbReference type="ARBA" id="ARBA00022630"/>
    </source>
</evidence>
<evidence type="ECO:0000259" key="7">
    <source>
        <dbReference type="Pfam" id="PF07992"/>
    </source>
</evidence>
<dbReference type="InterPro" id="IPR036188">
    <property type="entry name" value="FAD/NAD-bd_sf"/>
</dbReference>
<evidence type="ECO:0000259" key="6">
    <source>
        <dbReference type="Pfam" id="PF02852"/>
    </source>
</evidence>
<name>A0A7C5QQ94_9PROT</name>
<evidence type="ECO:0000256" key="4">
    <source>
        <dbReference type="ARBA" id="ARBA00022827"/>
    </source>
</evidence>
<keyword evidence="4" id="KW-0274">FAD</keyword>
<comment type="cofactor">
    <cofactor evidence="1">
        <name>FAD</name>
        <dbReference type="ChEBI" id="CHEBI:57692"/>
    </cofactor>
</comment>
<dbReference type="GO" id="GO:0016491">
    <property type="term" value="F:oxidoreductase activity"/>
    <property type="evidence" value="ECO:0007669"/>
    <property type="project" value="UniProtKB-KW"/>
</dbReference>
<comment type="caution">
    <text evidence="8">The sequence shown here is derived from an EMBL/GenBank/DDBJ whole genome shotgun (WGS) entry which is preliminary data.</text>
</comment>
<reference evidence="8" key="1">
    <citation type="journal article" date="2020" name="mSystems">
        <title>Genome- and Community-Level Interaction Insights into Carbon Utilization and Element Cycling Functions of Hydrothermarchaeota in Hydrothermal Sediment.</title>
        <authorList>
            <person name="Zhou Z."/>
            <person name="Liu Y."/>
            <person name="Xu W."/>
            <person name="Pan J."/>
            <person name="Luo Z.H."/>
            <person name="Li M."/>
        </authorList>
    </citation>
    <scope>NUCLEOTIDE SEQUENCE [LARGE SCALE GENOMIC DNA]</scope>
    <source>
        <strain evidence="8">HyVt-485</strain>
    </source>
</reference>
<sequence>ETLARRIIIATGSRASAPPIPGLADTPYLTNETIFDVEEFPAHLLIIGAGPIGLELGQTFQRLGSKVEIIDIAPPLGRSEPEHVATLVQTLEAEGVIFHTPVNTKQISKTKTGIQIELDDGTVIIGSHLLVAAGRRPVMGDLNLEAAGIKSNRRGIETDKTLRTTNKRVYAVGDVSGRGGLTHAAGHHASIIIKNFYFVPFFKSSVETAPMPAVIYTEPELANIGLGEKAARAKHTDVRVVTWDFHENDRAIAERETTGSVKIVTRKNGTILGASIVGEGAGDLLQIIALAMANKQKIIALTKLISPYPTRAEAVKRAASAFYTEAVFSDKSKKLAGFLARFH</sequence>
<dbReference type="AlphaFoldDB" id="A0A7C5QQ94"/>
<gene>
    <name evidence="8" type="ORF">ENJ42_08190</name>
</gene>
<comment type="similarity">
    <text evidence="2">Belongs to the class-I pyridine nucleotide-disulfide oxidoreductase family.</text>
</comment>
<feature type="non-terminal residue" evidence="8">
    <location>
        <position position="1"/>
    </location>
</feature>
<accession>A0A7C5QQ94</accession>
<feature type="domain" description="Pyridine nucleotide-disulphide oxidoreductase dimerisation" evidence="6">
    <location>
        <begin position="211"/>
        <end position="319"/>
    </location>
</feature>
<dbReference type="InterPro" id="IPR004099">
    <property type="entry name" value="Pyr_nucl-diS_OxRdtase_dimer"/>
</dbReference>
<dbReference type="FunFam" id="3.30.390.30:FF:000001">
    <property type="entry name" value="Dihydrolipoyl dehydrogenase"/>
    <property type="match status" value="1"/>
</dbReference>
<feature type="domain" description="FAD/NAD(P)-binding" evidence="7">
    <location>
        <begin position="4"/>
        <end position="189"/>
    </location>
</feature>
<dbReference type="SUPFAM" id="SSF51905">
    <property type="entry name" value="FAD/NAD(P)-binding domain"/>
    <property type="match status" value="1"/>
</dbReference>
<dbReference type="SUPFAM" id="SSF55424">
    <property type="entry name" value="FAD/NAD-linked reductases, dimerisation (C-terminal) domain"/>
    <property type="match status" value="1"/>
</dbReference>
<dbReference type="Proteomes" id="UP000885830">
    <property type="component" value="Unassembled WGS sequence"/>
</dbReference>
<dbReference type="InterPro" id="IPR016156">
    <property type="entry name" value="FAD/NAD-linked_Rdtase_dimer_sf"/>
</dbReference>
<dbReference type="PANTHER" id="PTHR43014">
    <property type="entry name" value="MERCURIC REDUCTASE"/>
    <property type="match status" value="1"/>
</dbReference>
<evidence type="ECO:0000256" key="2">
    <source>
        <dbReference type="ARBA" id="ARBA00007532"/>
    </source>
</evidence>
<dbReference type="PRINTS" id="PR00368">
    <property type="entry name" value="FADPNR"/>
</dbReference>
<dbReference type="PRINTS" id="PR00411">
    <property type="entry name" value="PNDRDTASEI"/>
</dbReference>
<dbReference type="EMBL" id="DRMJ01000430">
    <property type="protein sequence ID" value="HHL43581.1"/>
    <property type="molecule type" value="Genomic_DNA"/>
</dbReference>
<keyword evidence="3" id="KW-0285">Flavoprotein</keyword>
<evidence type="ECO:0000313" key="8">
    <source>
        <dbReference type="EMBL" id="HHL43581.1"/>
    </source>
</evidence>
<evidence type="ECO:0000256" key="1">
    <source>
        <dbReference type="ARBA" id="ARBA00001974"/>
    </source>
</evidence>
<organism evidence="8">
    <name type="scientific">Hellea balneolensis</name>
    <dbReference type="NCBI Taxonomy" id="287478"/>
    <lineage>
        <taxon>Bacteria</taxon>
        <taxon>Pseudomonadati</taxon>
        <taxon>Pseudomonadota</taxon>
        <taxon>Alphaproteobacteria</taxon>
        <taxon>Maricaulales</taxon>
        <taxon>Robiginitomaculaceae</taxon>
        <taxon>Hellea</taxon>
    </lineage>
</organism>
<dbReference type="Gene3D" id="3.30.390.30">
    <property type="match status" value="1"/>
</dbReference>
<keyword evidence="5" id="KW-0560">Oxidoreductase</keyword>
<dbReference type="Pfam" id="PF02852">
    <property type="entry name" value="Pyr_redox_dim"/>
    <property type="match status" value="1"/>
</dbReference>
<proteinExistence type="inferred from homology"/>
<dbReference type="Pfam" id="PF07992">
    <property type="entry name" value="Pyr_redox_2"/>
    <property type="match status" value="1"/>
</dbReference>
<dbReference type="InterPro" id="IPR023753">
    <property type="entry name" value="FAD/NAD-binding_dom"/>
</dbReference>